<dbReference type="EMBL" id="CP042831">
    <property type="protein sequence ID" value="QEE51060.1"/>
    <property type="molecule type" value="Genomic_DNA"/>
</dbReference>
<dbReference type="RefSeq" id="WP_147584499.1">
    <property type="nucleotide sequence ID" value="NZ_CP042831.1"/>
</dbReference>
<dbReference type="KEGG" id="fak:FUA48_16190"/>
<proteinExistence type="predicted"/>
<gene>
    <name evidence="1" type="ORF">FUA48_16190</name>
</gene>
<reference evidence="1 2" key="1">
    <citation type="submission" date="2019-08" db="EMBL/GenBank/DDBJ databases">
        <title>Flavobacterium alkalisoli sp. nov., isolated from rhizosphere soil of Suaeda salsa.</title>
        <authorList>
            <person name="Sun J.-Q."/>
            <person name="Xu L."/>
        </authorList>
    </citation>
    <scope>NUCLEOTIDE SEQUENCE [LARGE SCALE GENOMIC DNA]</scope>
    <source>
        <strain evidence="1 2">XS-5</strain>
    </source>
</reference>
<sequence>MTEEVQNKIAKVYELVNRGEQGEREAAKKALDKLLKKYNLDESAIAAIKLRRYTFKYSTNLELMLLSQLIEYFLKGKEVAAYRDTRMCREVVMKLEYVDFILIDTAYEYFRRHMKAQYKKLCLPKINRCRSVKTKNKRRAELQDLFFRKYVVASKIYHTDQLETVDLSTLTDKERKDRMALSGVQGGEYNSQVSTGLYLEA</sequence>
<dbReference type="AlphaFoldDB" id="A0A5B9FVL3"/>
<dbReference type="OrthoDB" id="1254678at2"/>
<name>A0A5B9FVL3_9FLAO</name>
<organism evidence="1 2">
    <name type="scientific">Flavobacterium alkalisoli</name>
    <dbReference type="NCBI Taxonomy" id="2602769"/>
    <lineage>
        <taxon>Bacteria</taxon>
        <taxon>Pseudomonadati</taxon>
        <taxon>Bacteroidota</taxon>
        <taxon>Flavobacteriia</taxon>
        <taxon>Flavobacteriales</taxon>
        <taxon>Flavobacteriaceae</taxon>
        <taxon>Flavobacterium</taxon>
    </lineage>
</organism>
<protein>
    <recommendedName>
        <fullName evidence="3">DUF2786 domain-containing protein</fullName>
    </recommendedName>
</protein>
<keyword evidence="2" id="KW-1185">Reference proteome</keyword>
<evidence type="ECO:0000313" key="2">
    <source>
        <dbReference type="Proteomes" id="UP000321222"/>
    </source>
</evidence>
<accession>A0A5B9FVL3</accession>
<dbReference type="Proteomes" id="UP000321222">
    <property type="component" value="Chromosome"/>
</dbReference>
<evidence type="ECO:0000313" key="1">
    <source>
        <dbReference type="EMBL" id="QEE51060.1"/>
    </source>
</evidence>
<evidence type="ECO:0008006" key="3">
    <source>
        <dbReference type="Google" id="ProtNLM"/>
    </source>
</evidence>